<name>A0A9N7VK61_PLEPL</name>
<dbReference type="Proteomes" id="UP001153269">
    <property type="component" value="Unassembled WGS sequence"/>
</dbReference>
<sequence>MVGGFKTRNAAVKCHQRKSEPRLSSRKPPSICCPLHQECILGRMPGERWHINNRVTIGPRPSSTPPSTAHSDSSCRTFGFPEYVSSELTKAGGWWLGRECGDTAVSRAYTSRLNMGPPHICSGLAPASAREAARVATASETSTTIIEAPAFPSF</sequence>
<accession>A0A9N7VK61</accession>
<gene>
    <name evidence="2" type="ORF">PLEPLA_LOCUS40213</name>
</gene>
<keyword evidence="3" id="KW-1185">Reference proteome</keyword>
<organism evidence="2 3">
    <name type="scientific">Pleuronectes platessa</name>
    <name type="common">European plaice</name>
    <dbReference type="NCBI Taxonomy" id="8262"/>
    <lineage>
        <taxon>Eukaryota</taxon>
        <taxon>Metazoa</taxon>
        <taxon>Chordata</taxon>
        <taxon>Craniata</taxon>
        <taxon>Vertebrata</taxon>
        <taxon>Euteleostomi</taxon>
        <taxon>Actinopterygii</taxon>
        <taxon>Neopterygii</taxon>
        <taxon>Teleostei</taxon>
        <taxon>Neoteleostei</taxon>
        <taxon>Acanthomorphata</taxon>
        <taxon>Carangaria</taxon>
        <taxon>Pleuronectiformes</taxon>
        <taxon>Pleuronectoidei</taxon>
        <taxon>Pleuronectidae</taxon>
        <taxon>Pleuronectes</taxon>
    </lineage>
</organism>
<evidence type="ECO:0000313" key="3">
    <source>
        <dbReference type="Proteomes" id="UP001153269"/>
    </source>
</evidence>
<feature type="region of interest" description="Disordered" evidence="1">
    <location>
        <begin position="1"/>
        <end position="27"/>
    </location>
</feature>
<comment type="caution">
    <text evidence="2">The sequence shown here is derived from an EMBL/GenBank/DDBJ whole genome shotgun (WGS) entry which is preliminary data.</text>
</comment>
<reference evidence="2" key="1">
    <citation type="submission" date="2020-03" db="EMBL/GenBank/DDBJ databases">
        <authorList>
            <person name="Weist P."/>
        </authorList>
    </citation>
    <scope>NUCLEOTIDE SEQUENCE</scope>
</reference>
<protein>
    <submittedName>
        <fullName evidence="2">Uncharacterized protein</fullName>
    </submittedName>
</protein>
<dbReference type="AlphaFoldDB" id="A0A9N7VK61"/>
<evidence type="ECO:0000256" key="1">
    <source>
        <dbReference type="SAM" id="MobiDB-lite"/>
    </source>
</evidence>
<evidence type="ECO:0000313" key="2">
    <source>
        <dbReference type="EMBL" id="CAB1452463.1"/>
    </source>
</evidence>
<dbReference type="EMBL" id="CADEAL010004129">
    <property type="protein sequence ID" value="CAB1452463.1"/>
    <property type="molecule type" value="Genomic_DNA"/>
</dbReference>
<proteinExistence type="predicted"/>